<accession>A0A5R9FJJ0</accession>
<feature type="transmembrane region" description="Helical" evidence="1">
    <location>
        <begin position="21"/>
        <end position="48"/>
    </location>
</feature>
<feature type="transmembrane region" description="Helical" evidence="1">
    <location>
        <begin position="75"/>
        <end position="98"/>
    </location>
</feature>
<keyword evidence="3" id="KW-1185">Reference proteome</keyword>
<dbReference type="EMBL" id="VBZC01000030">
    <property type="protein sequence ID" value="TLS43411.1"/>
    <property type="molecule type" value="Genomic_DNA"/>
</dbReference>
<proteinExistence type="predicted"/>
<keyword evidence="1" id="KW-0472">Membrane</keyword>
<evidence type="ECO:0000313" key="3">
    <source>
        <dbReference type="Proteomes" id="UP000305906"/>
    </source>
</evidence>
<sequence length="322" mass="34164">MSVVGDALRVLRRNRRPLYGFGLVVTALTTLVGGGIVAAGFLVSWGAFEDARKDAEFSIAAEDSYVAYAEQMDTLWMVAVVVTVLLLIVAAVVLAVLLTAHAVAVDHDLNDRGSLSTGELWARTRPYVGAAVRVQARTWLRALGTAFPGIVLWNLVEAGAVPGVERTLVGETATMQYRIVGWALPIAVAGLGLLVYFRHSVASAALVSEQSSPKAAVRRSWALTGGAPWKTYGLGLLLTATVALVFTLVQYAAKPVAHPLGLAMLRLSDDNVYITGVLVLITPTAAALLLLPLVILPPVCSVAALLHVKLRAEQERRVTSAV</sequence>
<gene>
    <name evidence="2" type="ORF">FE633_26055</name>
</gene>
<feature type="transmembrane region" description="Helical" evidence="1">
    <location>
        <begin position="139"/>
        <end position="156"/>
    </location>
</feature>
<comment type="caution">
    <text evidence="2">The sequence shown here is derived from an EMBL/GenBank/DDBJ whole genome shotgun (WGS) entry which is preliminary data.</text>
</comment>
<dbReference type="AlphaFoldDB" id="A0A5R9FJJ0"/>
<feature type="transmembrane region" description="Helical" evidence="1">
    <location>
        <begin position="176"/>
        <end position="197"/>
    </location>
</feature>
<dbReference type="Proteomes" id="UP000305906">
    <property type="component" value="Unassembled WGS sequence"/>
</dbReference>
<keyword evidence="1" id="KW-0812">Transmembrane</keyword>
<name>A0A5R9FJJ0_9ACTN</name>
<reference evidence="2 3" key="1">
    <citation type="submission" date="2019-05" db="EMBL/GenBank/DDBJ databases">
        <title>Streptomyces sp. NEAU-C151, a novel actinomycete isolated from soil.</title>
        <authorList>
            <person name="Han L."/>
            <person name="Jiang H."/>
        </authorList>
    </citation>
    <scope>NUCLEOTIDE SEQUENCE [LARGE SCALE GENOMIC DNA]</scope>
    <source>
        <strain evidence="2 3">NEAU-C151</strain>
    </source>
</reference>
<feature type="transmembrane region" description="Helical" evidence="1">
    <location>
        <begin position="273"/>
        <end position="306"/>
    </location>
</feature>
<organism evidence="2 3">
    <name type="scientific">Streptomyces montanus</name>
    <dbReference type="NCBI Taxonomy" id="2580423"/>
    <lineage>
        <taxon>Bacteria</taxon>
        <taxon>Bacillati</taxon>
        <taxon>Actinomycetota</taxon>
        <taxon>Actinomycetes</taxon>
        <taxon>Kitasatosporales</taxon>
        <taxon>Streptomycetaceae</taxon>
        <taxon>Streptomyces</taxon>
    </lineage>
</organism>
<dbReference type="RefSeq" id="WP_138047623.1">
    <property type="nucleotide sequence ID" value="NZ_VBZC01000030.1"/>
</dbReference>
<protein>
    <submittedName>
        <fullName evidence="2">Uncharacterized protein</fullName>
    </submittedName>
</protein>
<feature type="transmembrane region" description="Helical" evidence="1">
    <location>
        <begin position="232"/>
        <end position="253"/>
    </location>
</feature>
<evidence type="ECO:0000256" key="1">
    <source>
        <dbReference type="SAM" id="Phobius"/>
    </source>
</evidence>
<keyword evidence="1" id="KW-1133">Transmembrane helix</keyword>
<evidence type="ECO:0000313" key="2">
    <source>
        <dbReference type="EMBL" id="TLS43411.1"/>
    </source>
</evidence>